<sequence length="663" mass="71180">MASTQSPGTDLPQNINRSLSVRAAQTPQKKRLSNLTTASTIADSTIDPPSRPDRYSATPTVTGDALSSPAPAAPAASREFQADEPAAGAAVPAGAAQAKQFGPPPDESDVYFQPKSLRFWLVMVSNFVAIFLVALDRTILATAIPKITDDFHTLNDIGWYGSAYMLTTAASQLLFGRIFKFYNVKWTYLATIVVFEVGSTICAAAPNSPVFIVGRAIAGIGSAGIFSGSMMIMIPMVPLPKRPMFQAVFGMVFGLSSVIGPLVGGGFTQALSWRWCFWINLPVGGVAFAMLLIFLDNKHIDRPNVPLWQHVMRLDPIGTFFFIPSVISLLLALQWGGSTYDWDNWRIVMLFVIFGMGFLAFAVVQIIMPKTATVPVHVICQRSMLAGAFFMLFLAGGMMMAIYYVPLWFQTVKQVSPVDSGIYTIPLVLSIVVSSVMSGIGIQKLGYYVPSMLLCPIIMAVGEGLLSTFTPHTSSSHWISFQFLTGFGLGFGMQVVNLAVQTVMPKEDVSTGIAISFFSQQLGAAVFVSVGQSILSNLLMSKLRGIPGISGRVVVSEGASSLHELVPAEYQDQVTEAYNYACTRVFFAGSMLCVATFASALFMQWRSIKTGGPGARGPPGAGGPAEASTSGDRAGPMRDLDSSETESHEMGEKKPKQSATEAV</sequence>
<gene>
    <name evidence="9" type="ORF">TD95_002406</name>
</gene>
<evidence type="ECO:0000256" key="4">
    <source>
        <dbReference type="ARBA" id="ARBA00022989"/>
    </source>
</evidence>
<feature type="compositionally biased region" description="Basic and acidic residues" evidence="6">
    <location>
        <begin position="635"/>
        <end position="655"/>
    </location>
</feature>
<feature type="transmembrane region" description="Helical" evidence="7">
    <location>
        <begin position="421"/>
        <end position="440"/>
    </location>
</feature>
<dbReference type="EMBL" id="LAEV01001630">
    <property type="protein sequence ID" value="KKA27562.1"/>
    <property type="molecule type" value="Genomic_DNA"/>
</dbReference>
<feature type="transmembrane region" description="Helical" evidence="7">
    <location>
        <begin position="388"/>
        <end position="409"/>
    </location>
</feature>
<dbReference type="Gene3D" id="1.20.1250.20">
    <property type="entry name" value="MFS general substrate transporter like domains"/>
    <property type="match status" value="2"/>
</dbReference>
<protein>
    <recommendedName>
        <fullName evidence="8">Major facilitator superfamily (MFS) profile domain-containing protein</fullName>
    </recommendedName>
</protein>
<dbReference type="SUPFAM" id="SSF103473">
    <property type="entry name" value="MFS general substrate transporter"/>
    <property type="match status" value="2"/>
</dbReference>
<dbReference type="InterPro" id="IPR036259">
    <property type="entry name" value="MFS_trans_sf"/>
</dbReference>
<dbReference type="Proteomes" id="UP000033483">
    <property type="component" value="Unassembled WGS sequence"/>
</dbReference>
<feature type="transmembrane region" description="Helical" evidence="7">
    <location>
        <begin position="275"/>
        <end position="295"/>
    </location>
</feature>
<feature type="transmembrane region" description="Helical" evidence="7">
    <location>
        <begin position="187"/>
        <end position="206"/>
    </location>
</feature>
<evidence type="ECO:0000313" key="9">
    <source>
        <dbReference type="EMBL" id="KKA27562.1"/>
    </source>
</evidence>
<evidence type="ECO:0000256" key="5">
    <source>
        <dbReference type="ARBA" id="ARBA00023136"/>
    </source>
</evidence>
<comment type="subcellular location">
    <subcellularLocation>
        <location evidence="1">Membrane</location>
        <topology evidence="1">Multi-pass membrane protein</topology>
    </subcellularLocation>
</comment>
<dbReference type="CDD" id="cd17502">
    <property type="entry name" value="MFS_Azr1_MDR_like"/>
    <property type="match status" value="1"/>
</dbReference>
<reference evidence="9 10" key="1">
    <citation type="submission" date="2015-03" db="EMBL/GenBank/DDBJ databases">
        <authorList>
            <person name="Radwan O."/>
            <person name="Al-Naeli F.A."/>
            <person name="Rendon G.A."/>
            <person name="Fields C."/>
        </authorList>
    </citation>
    <scope>NUCLEOTIDE SEQUENCE [LARGE SCALE GENOMIC DNA]</scope>
    <source>
        <strain evidence="9">CR-DP1</strain>
    </source>
</reference>
<dbReference type="AlphaFoldDB" id="A0A0F4ZAK0"/>
<feature type="transmembrane region" description="Helical" evidence="7">
    <location>
        <begin position="512"/>
        <end position="535"/>
    </location>
</feature>
<feature type="compositionally biased region" description="Polar residues" evidence="6">
    <location>
        <begin position="1"/>
        <end position="43"/>
    </location>
</feature>
<evidence type="ECO:0000256" key="6">
    <source>
        <dbReference type="SAM" id="MobiDB-lite"/>
    </source>
</evidence>
<proteinExistence type="predicted"/>
<evidence type="ECO:0000313" key="10">
    <source>
        <dbReference type="Proteomes" id="UP000033483"/>
    </source>
</evidence>
<dbReference type="PANTHER" id="PTHR23501">
    <property type="entry name" value="MAJOR FACILITATOR SUPERFAMILY"/>
    <property type="match status" value="1"/>
</dbReference>
<evidence type="ECO:0000256" key="2">
    <source>
        <dbReference type="ARBA" id="ARBA00022448"/>
    </source>
</evidence>
<evidence type="ECO:0000256" key="7">
    <source>
        <dbReference type="SAM" id="Phobius"/>
    </source>
</evidence>
<feature type="compositionally biased region" description="Low complexity" evidence="6">
    <location>
        <begin position="67"/>
        <end position="98"/>
    </location>
</feature>
<keyword evidence="5 7" id="KW-0472">Membrane</keyword>
<feature type="region of interest" description="Disordered" evidence="6">
    <location>
        <begin position="612"/>
        <end position="663"/>
    </location>
</feature>
<dbReference type="FunFam" id="1.20.1720.10:FF:000012">
    <property type="entry name" value="MFS toxin efflux pump (AflT)"/>
    <property type="match status" value="1"/>
</dbReference>
<feature type="transmembrane region" description="Helical" evidence="7">
    <location>
        <begin position="119"/>
        <end position="145"/>
    </location>
</feature>
<dbReference type="FunFam" id="1.20.1250.20:FF:000196">
    <property type="entry name" value="MFS toxin efflux pump (AflT)"/>
    <property type="match status" value="1"/>
</dbReference>
<evidence type="ECO:0000256" key="3">
    <source>
        <dbReference type="ARBA" id="ARBA00022692"/>
    </source>
</evidence>
<comment type="caution">
    <text evidence="9">The sequence shown here is derived from an EMBL/GenBank/DDBJ whole genome shotgun (WGS) entry which is preliminary data.</text>
</comment>
<dbReference type="InterPro" id="IPR020846">
    <property type="entry name" value="MFS_dom"/>
</dbReference>
<feature type="compositionally biased region" description="Gly residues" evidence="6">
    <location>
        <begin position="612"/>
        <end position="623"/>
    </location>
</feature>
<dbReference type="GO" id="GO:0022857">
    <property type="term" value="F:transmembrane transporter activity"/>
    <property type="evidence" value="ECO:0007669"/>
    <property type="project" value="InterPro"/>
</dbReference>
<feature type="transmembrane region" description="Helical" evidence="7">
    <location>
        <begin position="244"/>
        <end position="263"/>
    </location>
</feature>
<feature type="transmembrane region" description="Helical" evidence="7">
    <location>
        <begin position="316"/>
        <end position="335"/>
    </location>
</feature>
<accession>A0A0F4ZAK0</accession>
<dbReference type="GO" id="GO:0005886">
    <property type="term" value="C:plasma membrane"/>
    <property type="evidence" value="ECO:0007669"/>
    <property type="project" value="TreeGrafter"/>
</dbReference>
<evidence type="ECO:0000256" key="1">
    <source>
        <dbReference type="ARBA" id="ARBA00004141"/>
    </source>
</evidence>
<dbReference type="InterPro" id="IPR011701">
    <property type="entry name" value="MFS"/>
</dbReference>
<dbReference type="OrthoDB" id="10021397at2759"/>
<organism evidence="9 10">
    <name type="scientific">Thielaviopsis punctulata</name>
    <dbReference type="NCBI Taxonomy" id="72032"/>
    <lineage>
        <taxon>Eukaryota</taxon>
        <taxon>Fungi</taxon>
        <taxon>Dikarya</taxon>
        <taxon>Ascomycota</taxon>
        <taxon>Pezizomycotina</taxon>
        <taxon>Sordariomycetes</taxon>
        <taxon>Hypocreomycetidae</taxon>
        <taxon>Microascales</taxon>
        <taxon>Ceratocystidaceae</taxon>
        <taxon>Thielaviopsis</taxon>
    </lineage>
</organism>
<keyword evidence="10" id="KW-1185">Reference proteome</keyword>
<name>A0A0F4ZAK0_9PEZI</name>
<dbReference type="PANTHER" id="PTHR23501:SF201">
    <property type="entry name" value="MFS AFLATOXIN EFFLUX PUMP"/>
    <property type="match status" value="1"/>
</dbReference>
<feature type="transmembrane region" description="Helical" evidence="7">
    <location>
        <begin position="585"/>
        <end position="603"/>
    </location>
</feature>
<feature type="transmembrane region" description="Helical" evidence="7">
    <location>
        <begin position="478"/>
        <end position="500"/>
    </location>
</feature>
<feature type="transmembrane region" description="Helical" evidence="7">
    <location>
        <begin position="447"/>
        <end position="466"/>
    </location>
</feature>
<feature type="transmembrane region" description="Helical" evidence="7">
    <location>
        <begin position="157"/>
        <end position="175"/>
    </location>
</feature>
<feature type="transmembrane region" description="Helical" evidence="7">
    <location>
        <begin position="212"/>
        <end position="232"/>
    </location>
</feature>
<feature type="transmembrane region" description="Helical" evidence="7">
    <location>
        <begin position="347"/>
        <end position="367"/>
    </location>
</feature>
<evidence type="ECO:0000259" key="8">
    <source>
        <dbReference type="PROSITE" id="PS50850"/>
    </source>
</evidence>
<keyword evidence="3 7" id="KW-0812">Transmembrane</keyword>
<keyword evidence="2" id="KW-0813">Transport</keyword>
<dbReference type="Pfam" id="PF07690">
    <property type="entry name" value="MFS_1"/>
    <property type="match status" value="1"/>
</dbReference>
<keyword evidence="4 7" id="KW-1133">Transmembrane helix</keyword>
<feature type="region of interest" description="Disordered" evidence="6">
    <location>
        <begin position="1"/>
        <end position="105"/>
    </location>
</feature>
<dbReference type="PROSITE" id="PS50850">
    <property type="entry name" value="MFS"/>
    <property type="match status" value="1"/>
</dbReference>
<feature type="domain" description="Major facilitator superfamily (MFS) profile" evidence="8">
    <location>
        <begin position="122"/>
        <end position="608"/>
    </location>
</feature>